<dbReference type="Gene3D" id="3.40.50.1820">
    <property type="entry name" value="alpha/beta hydrolase"/>
    <property type="match status" value="1"/>
</dbReference>
<dbReference type="InterPro" id="IPR029058">
    <property type="entry name" value="AB_hydrolase_fold"/>
</dbReference>
<dbReference type="EMBL" id="JBIGHY010000005">
    <property type="protein sequence ID" value="MFG6415336.1"/>
    <property type="molecule type" value="Genomic_DNA"/>
</dbReference>
<keyword evidence="1 3" id="KW-0378">Hydrolase</keyword>
<dbReference type="PANTHER" id="PTHR22946:SF9">
    <property type="entry name" value="POLYKETIDE TRANSFERASE AF380"/>
    <property type="match status" value="1"/>
</dbReference>
<evidence type="ECO:0000313" key="3">
    <source>
        <dbReference type="EMBL" id="MFG6415336.1"/>
    </source>
</evidence>
<dbReference type="GO" id="GO:0016787">
    <property type="term" value="F:hydrolase activity"/>
    <property type="evidence" value="ECO:0007669"/>
    <property type="project" value="UniProtKB-KW"/>
</dbReference>
<dbReference type="SUPFAM" id="SSF53474">
    <property type="entry name" value="alpha/beta-Hydrolases"/>
    <property type="match status" value="1"/>
</dbReference>
<evidence type="ECO:0000313" key="4">
    <source>
        <dbReference type="Proteomes" id="UP001606300"/>
    </source>
</evidence>
<dbReference type="Pfam" id="PF05448">
    <property type="entry name" value="AXE1"/>
    <property type="match status" value="1"/>
</dbReference>
<gene>
    <name evidence="3" type="ORF">ACG02S_15670</name>
</gene>
<comment type="caution">
    <text evidence="3">The sequence shown here is derived from an EMBL/GenBank/DDBJ whole genome shotgun (WGS) entry which is preliminary data.</text>
</comment>
<dbReference type="Proteomes" id="UP001606300">
    <property type="component" value="Unassembled WGS sequence"/>
</dbReference>
<evidence type="ECO:0000259" key="2">
    <source>
        <dbReference type="Pfam" id="PF05448"/>
    </source>
</evidence>
<dbReference type="PANTHER" id="PTHR22946">
    <property type="entry name" value="DIENELACTONE HYDROLASE DOMAIN-CONTAINING PROTEIN-RELATED"/>
    <property type="match status" value="1"/>
</dbReference>
<accession>A0ABW7ETD5</accession>
<feature type="domain" description="Acetyl xylan esterase" evidence="2">
    <location>
        <begin position="57"/>
        <end position="223"/>
    </location>
</feature>
<evidence type="ECO:0000256" key="1">
    <source>
        <dbReference type="ARBA" id="ARBA00022801"/>
    </source>
</evidence>
<dbReference type="InterPro" id="IPR008391">
    <property type="entry name" value="AXE1_dom"/>
</dbReference>
<organism evidence="3 4">
    <name type="scientific">Pelomonas dachongensis</name>
    <dbReference type="NCBI Taxonomy" id="3299029"/>
    <lineage>
        <taxon>Bacteria</taxon>
        <taxon>Pseudomonadati</taxon>
        <taxon>Pseudomonadota</taxon>
        <taxon>Betaproteobacteria</taxon>
        <taxon>Burkholderiales</taxon>
        <taxon>Sphaerotilaceae</taxon>
        <taxon>Roseateles</taxon>
    </lineage>
</organism>
<reference evidence="3 4" key="1">
    <citation type="submission" date="2024-09" db="EMBL/GenBank/DDBJ databases">
        <title>Novel species of the genus Pelomonas and Roseateles isolated from streams.</title>
        <authorList>
            <person name="Lu H."/>
        </authorList>
    </citation>
    <scope>NUCLEOTIDE SEQUENCE [LARGE SCALE GENOMIC DNA]</scope>
    <source>
        <strain evidence="3 4">DC23W</strain>
    </source>
</reference>
<dbReference type="InterPro" id="IPR050261">
    <property type="entry name" value="FrsA_esterase"/>
</dbReference>
<name>A0ABW7ETD5_9BURK</name>
<protein>
    <submittedName>
        <fullName evidence="3">Alpha/beta hydrolase</fullName>
    </submittedName>
</protein>
<dbReference type="RefSeq" id="WP_394471403.1">
    <property type="nucleotide sequence ID" value="NZ_JBIGHY010000005.1"/>
</dbReference>
<keyword evidence="4" id="KW-1185">Reference proteome</keyword>
<proteinExistence type="predicted"/>
<sequence length="316" mass="34432">MTALLGTAAVAGALWWAVFSLKPYDPSPAEVQARYAHAPVAALQVRLGDVQTLPGGHRAQALRFSSFDGAEVMGRIVYPADASGATPLLLSLHAMGRAHQRMLQAEFKGRPTVEQTHRIAELALARGYAVLALDAREHGERKNPAHSVQDIMRDLHWWGRRAPYERMLIDTVKDYRVLLDWAVQQPGIDARHLRVAGYSMGAQMAMLLGALDPRIQAVAAIVPPHVDDKVALVSPHRLLPGLAGKSVWLLSADDDEYASGAQNQALFDALPGADKQHLRFPGGHLLPDGYVERLRPWFPPATTSGSATRAVHSQES</sequence>